<dbReference type="SUPFAM" id="SSF48464">
    <property type="entry name" value="ENTH/VHS domain"/>
    <property type="match status" value="1"/>
</dbReference>
<dbReference type="Pfam" id="PF01417">
    <property type="entry name" value="ENTH"/>
    <property type="match status" value="1"/>
</dbReference>
<feature type="domain" description="ENTH" evidence="2">
    <location>
        <begin position="13"/>
        <end position="145"/>
    </location>
</feature>
<dbReference type="InterPro" id="IPR013809">
    <property type="entry name" value="ENTH"/>
</dbReference>
<dbReference type="SMART" id="SM00273">
    <property type="entry name" value="ENTH"/>
    <property type="match status" value="1"/>
</dbReference>
<organism evidence="3 4">
    <name type="scientific">Somion occarium</name>
    <dbReference type="NCBI Taxonomy" id="3059160"/>
    <lineage>
        <taxon>Eukaryota</taxon>
        <taxon>Fungi</taxon>
        <taxon>Dikarya</taxon>
        <taxon>Basidiomycota</taxon>
        <taxon>Agaricomycotina</taxon>
        <taxon>Agaricomycetes</taxon>
        <taxon>Polyporales</taxon>
        <taxon>Cerrenaceae</taxon>
        <taxon>Somion</taxon>
    </lineage>
</organism>
<proteinExistence type="predicted"/>
<accession>A0ABP1DTL7</accession>
<evidence type="ECO:0000313" key="3">
    <source>
        <dbReference type="EMBL" id="CAL1711167.1"/>
    </source>
</evidence>
<evidence type="ECO:0000313" key="4">
    <source>
        <dbReference type="Proteomes" id="UP001497453"/>
    </source>
</evidence>
<dbReference type="EMBL" id="OZ037949">
    <property type="protein sequence ID" value="CAL1711167.1"/>
    <property type="molecule type" value="Genomic_DNA"/>
</dbReference>
<feature type="region of interest" description="Disordered" evidence="1">
    <location>
        <begin position="223"/>
        <end position="245"/>
    </location>
</feature>
<evidence type="ECO:0000259" key="2">
    <source>
        <dbReference type="PROSITE" id="PS50942"/>
    </source>
</evidence>
<feature type="compositionally biased region" description="Basic and acidic residues" evidence="1">
    <location>
        <begin position="181"/>
        <end position="193"/>
    </location>
</feature>
<dbReference type="Gene3D" id="1.25.40.90">
    <property type="match status" value="1"/>
</dbReference>
<evidence type="ECO:0000256" key="1">
    <source>
        <dbReference type="SAM" id="MobiDB-lite"/>
    </source>
</evidence>
<feature type="region of interest" description="Disordered" evidence="1">
    <location>
        <begin position="276"/>
        <end position="371"/>
    </location>
</feature>
<dbReference type="PANTHER" id="PTHR12276:SF110">
    <property type="entry name" value="EPSIN-1-RELATED"/>
    <property type="match status" value="1"/>
</dbReference>
<sequence>MLSLKNLSRLAKNAAMGYSEAQSKVRMATSNDPQSPSPKQLDELLRMTYKAELFNELMETLFKRLEERGKSWQHVYKALIVINHLLHIGPERTLYYCTAKSATIESLAGFRYTDSSDVDLGTHVRLKSQEIMGLLSDILTLREKRRARLILNAKSSILRPSRLETNSNSIRAKLSFLDTKLPENEKSERRDGGVSEESDQSRYSQDPFDPEVVLIIDGGAGESYGARKSDTARESVGTLSTSTEAECERSPVHDWISAVAMARDGEEDGLLSITDEEAEQEKNAGRESRQGREQRFSTRSRESAYTQDSWSAHDHHVLPRPSAPTPGLSPTSDSEDSSTRSFASGPPDNKESPHQGIRPLPTPPRRVSEDIDASIASLERLKALRKLHSALPADYGESPRSSIAPLNVRSKKPRPLPALPGTIDLSNPFVTVLDYFPLVPSHIPQRPCM</sequence>
<dbReference type="Proteomes" id="UP001497453">
    <property type="component" value="Chromosome 6"/>
</dbReference>
<protein>
    <recommendedName>
        <fullName evidence="2">ENTH domain-containing protein</fullName>
    </recommendedName>
</protein>
<keyword evidence="4" id="KW-1185">Reference proteome</keyword>
<dbReference type="PANTHER" id="PTHR12276">
    <property type="entry name" value="EPSIN/ENT-RELATED"/>
    <property type="match status" value="1"/>
</dbReference>
<name>A0ABP1DTL7_9APHY</name>
<feature type="compositionally biased region" description="Basic and acidic residues" evidence="1">
    <location>
        <begin position="280"/>
        <end position="302"/>
    </location>
</feature>
<feature type="region of interest" description="Disordered" evidence="1">
    <location>
        <begin position="181"/>
        <end position="210"/>
    </location>
</feature>
<gene>
    <name evidence="3" type="ORF">GFSPODELE1_LOCUS8214</name>
</gene>
<dbReference type="PROSITE" id="PS50942">
    <property type="entry name" value="ENTH"/>
    <property type="match status" value="1"/>
</dbReference>
<reference evidence="4" key="1">
    <citation type="submission" date="2024-04" db="EMBL/GenBank/DDBJ databases">
        <authorList>
            <person name="Shaw F."/>
            <person name="Minotto A."/>
        </authorList>
    </citation>
    <scope>NUCLEOTIDE SEQUENCE [LARGE SCALE GENOMIC DNA]</scope>
</reference>
<dbReference type="InterPro" id="IPR008942">
    <property type="entry name" value="ENTH_VHS"/>
</dbReference>